<evidence type="ECO:0000313" key="3">
    <source>
        <dbReference type="EMBL" id="KAK6974300.1"/>
    </source>
</evidence>
<keyword evidence="2" id="KW-1133">Transmembrane helix</keyword>
<keyword evidence="2" id="KW-0812">Transmembrane</keyword>
<evidence type="ECO:0000256" key="2">
    <source>
        <dbReference type="SAM" id="Phobius"/>
    </source>
</evidence>
<dbReference type="Proteomes" id="UP001362999">
    <property type="component" value="Unassembled WGS sequence"/>
</dbReference>
<dbReference type="EMBL" id="JAWWNJ010000185">
    <property type="protein sequence ID" value="KAK6974300.1"/>
    <property type="molecule type" value="Genomic_DNA"/>
</dbReference>
<dbReference type="GO" id="GO:0016491">
    <property type="term" value="F:oxidoreductase activity"/>
    <property type="evidence" value="ECO:0007669"/>
    <property type="project" value="InterPro"/>
</dbReference>
<keyword evidence="4" id="KW-1185">Reference proteome</keyword>
<dbReference type="GO" id="GO:0009263">
    <property type="term" value="P:deoxyribonucleotide biosynthetic process"/>
    <property type="evidence" value="ECO:0007669"/>
    <property type="project" value="InterPro"/>
</dbReference>
<name>A0AAV9Z7N9_9AGAR</name>
<dbReference type="Gene3D" id="1.10.620.20">
    <property type="entry name" value="Ribonucleotide Reductase, subunit A"/>
    <property type="match status" value="1"/>
</dbReference>
<evidence type="ECO:0000313" key="4">
    <source>
        <dbReference type="Proteomes" id="UP001362999"/>
    </source>
</evidence>
<reference evidence="3 4" key="1">
    <citation type="journal article" date="2024" name="J Genomics">
        <title>Draft genome sequencing and assembly of Favolaschia claudopus CIRM-BRFM 2984 isolated from oak limbs.</title>
        <authorList>
            <person name="Navarro D."/>
            <person name="Drula E."/>
            <person name="Chaduli D."/>
            <person name="Cazenave R."/>
            <person name="Ahrendt S."/>
            <person name="Wang J."/>
            <person name="Lipzen A."/>
            <person name="Daum C."/>
            <person name="Barry K."/>
            <person name="Grigoriev I.V."/>
            <person name="Favel A."/>
            <person name="Rosso M.N."/>
            <person name="Martin F."/>
        </authorList>
    </citation>
    <scope>NUCLEOTIDE SEQUENCE [LARGE SCALE GENOMIC DNA]</scope>
    <source>
        <strain evidence="3 4">CIRM-BRFM 2984</strain>
    </source>
</reference>
<dbReference type="Pfam" id="PF00268">
    <property type="entry name" value="Ribonuc_red_sm"/>
    <property type="match status" value="1"/>
</dbReference>
<dbReference type="CDD" id="cd01049">
    <property type="entry name" value="RNRR2"/>
    <property type="match status" value="1"/>
</dbReference>
<dbReference type="AlphaFoldDB" id="A0AAV9Z7N9"/>
<comment type="similarity">
    <text evidence="1">Belongs to the ribonucleoside diphosphate reductase small chain family.</text>
</comment>
<dbReference type="InterPro" id="IPR009078">
    <property type="entry name" value="Ferritin-like_SF"/>
</dbReference>
<dbReference type="InterPro" id="IPR033909">
    <property type="entry name" value="RNR_small"/>
</dbReference>
<dbReference type="InterPro" id="IPR000358">
    <property type="entry name" value="RNR_small_fam"/>
</dbReference>
<sequence>MDPEPILMETTKRFTIFPIQYPQIWDMYKKAQSCFWTAEEIDFSQDTADWNDFSDGERRFVSRILAFFASSDGIVNENVVARFSTEVQSPEARCFYGFQIMSENIHSEIYSLLLDTYARDSSEREQMFRATDAINTMQRKAHWAMKWLEDGRASFGQRLIAFAAVEGIFFSGSFAAIFWLKKRGVMPGLTLSNELISRDEGLHTEFACVLYSHLRNKVDKDTIAKLITDAVLIEQDFMRDALPEDLFGINAGSMLTYVEFVADRLLSMLGQAKIFDAPNPFEFIESTTSYSGMKNASEKRASEYAKHFNCEDDDRSSQNEL</sequence>
<accession>A0AAV9Z7N9</accession>
<protein>
    <submittedName>
        <fullName evidence="3">Ribonucleotide reductase small subunit</fullName>
    </submittedName>
</protein>
<proteinExistence type="inferred from homology"/>
<dbReference type="InterPro" id="IPR012348">
    <property type="entry name" value="RNR-like"/>
</dbReference>
<dbReference type="PANTHER" id="PTHR23409:SF18">
    <property type="entry name" value="RIBONUCLEOSIDE-DIPHOSPHATE REDUCTASE SUBUNIT M2"/>
    <property type="match status" value="1"/>
</dbReference>
<organism evidence="3 4">
    <name type="scientific">Favolaschia claudopus</name>
    <dbReference type="NCBI Taxonomy" id="2862362"/>
    <lineage>
        <taxon>Eukaryota</taxon>
        <taxon>Fungi</taxon>
        <taxon>Dikarya</taxon>
        <taxon>Basidiomycota</taxon>
        <taxon>Agaricomycotina</taxon>
        <taxon>Agaricomycetes</taxon>
        <taxon>Agaricomycetidae</taxon>
        <taxon>Agaricales</taxon>
        <taxon>Marasmiineae</taxon>
        <taxon>Mycenaceae</taxon>
        <taxon>Favolaschia</taxon>
    </lineage>
</organism>
<comment type="caution">
    <text evidence="3">The sequence shown here is derived from an EMBL/GenBank/DDBJ whole genome shotgun (WGS) entry which is preliminary data.</text>
</comment>
<gene>
    <name evidence="3" type="ORF">R3P38DRAFT_2584296</name>
</gene>
<dbReference type="SUPFAM" id="SSF47240">
    <property type="entry name" value="Ferritin-like"/>
    <property type="match status" value="1"/>
</dbReference>
<feature type="transmembrane region" description="Helical" evidence="2">
    <location>
        <begin position="159"/>
        <end position="180"/>
    </location>
</feature>
<dbReference type="PANTHER" id="PTHR23409">
    <property type="entry name" value="RIBONUCLEOSIDE-DIPHOSPHATE REDUCTASE SMALL CHAIN"/>
    <property type="match status" value="1"/>
</dbReference>
<keyword evidence="2" id="KW-0472">Membrane</keyword>
<evidence type="ECO:0000256" key="1">
    <source>
        <dbReference type="ARBA" id="ARBA00009303"/>
    </source>
</evidence>